<reference evidence="2" key="2">
    <citation type="journal article" date="2015" name="Data Brief">
        <title>Shoot transcriptome of the giant reed, Arundo donax.</title>
        <authorList>
            <person name="Barrero R.A."/>
            <person name="Guerrero F.D."/>
            <person name="Moolhuijzen P."/>
            <person name="Goolsby J.A."/>
            <person name="Tidwell J."/>
            <person name="Bellgard S.E."/>
            <person name="Bellgard M.I."/>
        </authorList>
    </citation>
    <scope>NUCLEOTIDE SEQUENCE</scope>
    <source>
        <tissue evidence="2">Shoot tissue taken approximately 20 cm above the soil surface</tissue>
    </source>
</reference>
<sequence length="43" mass="4922">MVKLRNENKIASRRNISSRLVKVAVVLIILITTTSRLLSWLSK</sequence>
<keyword evidence="1" id="KW-0812">Transmembrane</keyword>
<protein>
    <submittedName>
        <fullName evidence="2">Uncharacterized protein</fullName>
    </submittedName>
</protein>
<evidence type="ECO:0000256" key="1">
    <source>
        <dbReference type="SAM" id="Phobius"/>
    </source>
</evidence>
<proteinExistence type="predicted"/>
<dbReference type="EMBL" id="GBRH01273270">
    <property type="protein sequence ID" value="JAD24625.1"/>
    <property type="molecule type" value="Transcribed_RNA"/>
</dbReference>
<reference evidence="2" key="1">
    <citation type="submission" date="2014-09" db="EMBL/GenBank/DDBJ databases">
        <authorList>
            <person name="Magalhaes I.L.F."/>
            <person name="Oliveira U."/>
            <person name="Santos F.R."/>
            <person name="Vidigal T.H.D.A."/>
            <person name="Brescovit A.D."/>
            <person name="Santos A.J."/>
        </authorList>
    </citation>
    <scope>NUCLEOTIDE SEQUENCE</scope>
    <source>
        <tissue evidence="2">Shoot tissue taken approximately 20 cm above the soil surface</tissue>
    </source>
</reference>
<keyword evidence="1" id="KW-0472">Membrane</keyword>
<organism evidence="2">
    <name type="scientific">Arundo donax</name>
    <name type="common">Giant reed</name>
    <name type="synonym">Donax arundinaceus</name>
    <dbReference type="NCBI Taxonomy" id="35708"/>
    <lineage>
        <taxon>Eukaryota</taxon>
        <taxon>Viridiplantae</taxon>
        <taxon>Streptophyta</taxon>
        <taxon>Embryophyta</taxon>
        <taxon>Tracheophyta</taxon>
        <taxon>Spermatophyta</taxon>
        <taxon>Magnoliopsida</taxon>
        <taxon>Liliopsida</taxon>
        <taxon>Poales</taxon>
        <taxon>Poaceae</taxon>
        <taxon>PACMAD clade</taxon>
        <taxon>Arundinoideae</taxon>
        <taxon>Arundineae</taxon>
        <taxon>Arundo</taxon>
    </lineage>
</organism>
<evidence type="ECO:0000313" key="2">
    <source>
        <dbReference type="EMBL" id="JAD24625.1"/>
    </source>
</evidence>
<dbReference type="AlphaFoldDB" id="A0A0A8YH03"/>
<keyword evidence="1" id="KW-1133">Transmembrane helix</keyword>
<name>A0A0A8YH03_ARUDO</name>
<accession>A0A0A8YH03</accession>
<feature type="transmembrane region" description="Helical" evidence="1">
    <location>
        <begin position="20"/>
        <end position="41"/>
    </location>
</feature>